<feature type="transmembrane region" description="Helical" evidence="2">
    <location>
        <begin position="20"/>
        <end position="39"/>
    </location>
</feature>
<dbReference type="KEGG" id="naz:Aazo_1603"/>
<feature type="compositionally biased region" description="Polar residues" evidence="1">
    <location>
        <begin position="115"/>
        <end position="126"/>
    </location>
</feature>
<reference evidence="3 4" key="1">
    <citation type="journal article" date="2010" name="PLoS ONE">
        <title>Genome erosion in a nitrogen-fixing vertically transmitted endosymbiotic multicellular cyanobacterium.</title>
        <authorList>
            <person name="Ran L."/>
            <person name="Larsson J."/>
            <person name="Vigil-Stenman T."/>
            <person name="Nylander J.A."/>
            <person name="Ininbergs K."/>
            <person name="Zheng W.W."/>
            <person name="Lapidus A."/>
            <person name="Lowry S."/>
            <person name="Haselkorn R."/>
            <person name="Bergman B."/>
        </authorList>
    </citation>
    <scope>NUCLEOTIDE SEQUENCE [LARGE SCALE GENOMIC DNA]</scope>
    <source>
        <strain evidence="3 4">0708</strain>
    </source>
</reference>
<organism evidence="3 4">
    <name type="scientific">Nostoc azollae (strain 0708)</name>
    <name type="common">Anabaena azollae (strain 0708)</name>
    <dbReference type="NCBI Taxonomy" id="551115"/>
    <lineage>
        <taxon>Bacteria</taxon>
        <taxon>Bacillati</taxon>
        <taxon>Cyanobacteriota</taxon>
        <taxon>Cyanophyceae</taxon>
        <taxon>Nostocales</taxon>
        <taxon>Nostocaceae</taxon>
        <taxon>Trichormus</taxon>
    </lineage>
</organism>
<feature type="region of interest" description="Disordered" evidence="1">
    <location>
        <begin position="82"/>
        <end position="126"/>
    </location>
</feature>
<dbReference type="Proteomes" id="UP000001511">
    <property type="component" value="Chromosome"/>
</dbReference>
<dbReference type="AlphaFoldDB" id="D7E4M3"/>
<evidence type="ECO:0000256" key="2">
    <source>
        <dbReference type="SAM" id="Phobius"/>
    </source>
</evidence>
<keyword evidence="4" id="KW-1185">Reference proteome</keyword>
<dbReference type="eggNOG" id="COG4726">
    <property type="taxonomic scope" value="Bacteria"/>
</dbReference>
<evidence type="ECO:0008006" key="5">
    <source>
        <dbReference type="Google" id="ProtNLM"/>
    </source>
</evidence>
<sequence length="468" mass="49333">MNTRLKMALLLHSGESGFAIVIAVALGLIMILVALTMTIRSQGDQILASTRKETERSLAAAEKGVSYYQAFLNSNRLLPRYPDCTQDRTSSGTCPDSGSQKSWSNPSAIPGMSDSPCTGSSASTATIQGNADTNQWNLVDTNDSSKGQYKLVSYKIADSGDDTLQAMGILTIEGRITNSTANSKANKSISRVQVAIPVNLPSINSVPIPGVWIGDSTTNSGTGGNTIQGNVLVNSCNVTLSDIEIDRSTPQYSAMYTNLRMPSVPTMPEAANNSVTPRVAGTISLGTINTDTTLPRLTGDTPDLPITFNGQSRYVYLATDIVRSGGSTALTITPGKKVVIFLSGNTSKNVDIYHECGSVSGCLPTDFQIFGTKPSGGEICLNGNHLLDAFILAPTYTVGVAGGGNSGGINGSIWANQWSNDSGCGSNSNNVVVRQSANWSELTGLQPDSSELPLSIKSIRSWKRNVVN</sequence>
<dbReference type="OrthoDB" id="461462at2"/>
<dbReference type="EMBL" id="CP002059">
    <property type="protein sequence ID" value="ADI63781.1"/>
    <property type="molecule type" value="Genomic_DNA"/>
</dbReference>
<keyword evidence="2" id="KW-0812">Transmembrane</keyword>
<dbReference type="STRING" id="551115.Aazo_1603"/>
<proteinExistence type="predicted"/>
<name>D7E4M3_NOSA0</name>
<evidence type="ECO:0000313" key="4">
    <source>
        <dbReference type="Proteomes" id="UP000001511"/>
    </source>
</evidence>
<keyword evidence="2" id="KW-1133">Transmembrane helix</keyword>
<protein>
    <recommendedName>
        <fullName evidence="5">Type 4 fimbrial biogenesis protein PilX N-terminal domain-containing protein</fullName>
    </recommendedName>
</protein>
<dbReference type="HOGENOM" id="CLU_042919_0_0_3"/>
<gene>
    <name evidence="3" type="ordered locus">Aazo_1603</name>
</gene>
<keyword evidence="2" id="KW-0472">Membrane</keyword>
<evidence type="ECO:0000256" key="1">
    <source>
        <dbReference type="SAM" id="MobiDB-lite"/>
    </source>
</evidence>
<accession>D7E4M3</accession>
<evidence type="ECO:0000313" key="3">
    <source>
        <dbReference type="EMBL" id="ADI63781.1"/>
    </source>
</evidence>
<feature type="compositionally biased region" description="Polar residues" evidence="1">
    <location>
        <begin position="87"/>
        <end position="107"/>
    </location>
</feature>